<sequence>MPERTPEYQTKIKAHLKELGYDPKIVDKLHFSSDQEAYEYGLYNRQRVVDAQENERRRNMAERAPIRSANLSFMKGAVVDHLTGEGFYVVGDTYVGSDRILEIIDRGKALNQTREDYLRQKGVIK</sequence>
<comment type="caution">
    <text evidence="1">The sequence shown here is derived from an EMBL/GenBank/DDBJ whole genome shotgun (WGS) entry which is preliminary data.</text>
</comment>
<proteinExistence type="predicted"/>
<evidence type="ECO:0000313" key="2">
    <source>
        <dbReference type="Proteomes" id="UP000177069"/>
    </source>
</evidence>
<reference evidence="1 2" key="1">
    <citation type="journal article" date="2016" name="Nat. Commun.">
        <title>Thousands of microbial genomes shed light on interconnected biogeochemical processes in an aquifer system.</title>
        <authorList>
            <person name="Anantharaman K."/>
            <person name="Brown C.T."/>
            <person name="Hug L.A."/>
            <person name="Sharon I."/>
            <person name="Castelle C.J."/>
            <person name="Probst A.J."/>
            <person name="Thomas B.C."/>
            <person name="Singh A."/>
            <person name="Wilkins M.J."/>
            <person name="Karaoz U."/>
            <person name="Brodie E.L."/>
            <person name="Williams K.H."/>
            <person name="Hubbard S.S."/>
            <person name="Banfield J.F."/>
        </authorList>
    </citation>
    <scope>NUCLEOTIDE SEQUENCE [LARGE SCALE GENOMIC DNA]</scope>
</reference>
<name>A0A1F5G1H1_9BACT</name>
<dbReference type="AlphaFoldDB" id="A0A1F5G1H1"/>
<dbReference type="Proteomes" id="UP000177069">
    <property type="component" value="Unassembled WGS sequence"/>
</dbReference>
<dbReference type="EMBL" id="MFBA01000016">
    <property type="protein sequence ID" value="OGD85721.1"/>
    <property type="molecule type" value="Genomic_DNA"/>
</dbReference>
<evidence type="ECO:0000313" key="1">
    <source>
        <dbReference type="EMBL" id="OGD85721.1"/>
    </source>
</evidence>
<accession>A0A1F5G1H1</accession>
<gene>
    <name evidence="1" type="ORF">A2696_01845</name>
</gene>
<organism evidence="1 2">
    <name type="scientific">Candidatus Curtissbacteria bacterium RIFCSPHIGHO2_01_FULL_41_13</name>
    <dbReference type="NCBI Taxonomy" id="1797745"/>
    <lineage>
        <taxon>Bacteria</taxon>
        <taxon>Candidatus Curtissiibacteriota</taxon>
    </lineage>
</organism>
<protein>
    <submittedName>
        <fullName evidence="1">Uncharacterized protein</fullName>
    </submittedName>
</protein>